<keyword evidence="5" id="KW-0963">Cytoplasm</keyword>
<evidence type="ECO:0000259" key="22">
    <source>
        <dbReference type="SMART" id="SM00863"/>
    </source>
</evidence>
<keyword evidence="14 21" id="KW-0694">RNA-binding</keyword>
<keyword evidence="17 21" id="KW-0030">Aminoacyl-tRNA synthetase</keyword>
<dbReference type="Gene3D" id="3.10.310.40">
    <property type="match status" value="1"/>
</dbReference>
<evidence type="ECO:0000313" key="23">
    <source>
        <dbReference type="Ensembl" id="ENSCCRP00000123016.1"/>
    </source>
</evidence>
<dbReference type="GO" id="GO:0004813">
    <property type="term" value="F:alanine-tRNA ligase activity"/>
    <property type="evidence" value="ECO:0007669"/>
    <property type="project" value="UniProtKB-UniRule"/>
</dbReference>
<evidence type="ECO:0000256" key="5">
    <source>
        <dbReference type="ARBA" id="ARBA00022490"/>
    </source>
</evidence>
<feature type="binding site" evidence="21">
    <location>
        <position position="685"/>
    </location>
    <ligand>
        <name>Zn(2+)</name>
        <dbReference type="ChEBI" id="CHEBI:29105"/>
    </ligand>
</feature>
<comment type="subunit">
    <text evidence="21">Monomer. Interacts with ANKRD16; the interaction is direct.</text>
</comment>
<keyword evidence="6" id="KW-0597">Phosphoprotein</keyword>
<dbReference type="SMART" id="SM00863">
    <property type="entry name" value="tRNA_SAD"/>
    <property type="match status" value="1"/>
</dbReference>
<evidence type="ECO:0000256" key="1">
    <source>
        <dbReference type="ARBA" id="ARBA00008429"/>
    </source>
</evidence>
<evidence type="ECO:0000256" key="21">
    <source>
        <dbReference type="HAMAP-Rule" id="MF_03133"/>
    </source>
</evidence>
<dbReference type="FunFam" id="3.30.980.10:FF:000004">
    <property type="entry name" value="Alanine--tRNA ligase, cytoplasmic"/>
    <property type="match status" value="1"/>
</dbReference>
<dbReference type="GO" id="GO:0002161">
    <property type="term" value="F:aminoacyl-tRNA deacylase activity"/>
    <property type="evidence" value="ECO:0007669"/>
    <property type="project" value="TreeGrafter"/>
</dbReference>
<feature type="binding site" evidence="21">
    <location>
        <position position="689"/>
    </location>
    <ligand>
        <name>Zn(2+)</name>
        <dbReference type="ChEBI" id="CHEBI:29105"/>
    </ligand>
</feature>
<comment type="similarity">
    <text evidence="1">Belongs to the class-II aminoacyl-tRNA synthetase family. Alax-L subfamily.</text>
</comment>
<dbReference type="Proteomes" id="UP001108240">
    <property type="component" value="Unplaced"/>
</dbReference>
<comment type="cofactor">
    <cofactor evidence="21">
        <name>Zn(2+)</name>
        <dbReference type="ChEBI" id="CHEBI:29105"/>
    </cofactor>
    <text evidence="21">Binds 1 zinc ion per subunit.</text>
</comment>
<evidence type="ECO:0000256" key="9">
    <source>
        <dbReference type="ARBA" id="ARBA00022723"/>
    </source>
</evidence>
<keyword evidence="15 21" id="KW-0648">Protein biosynthesis</keyword>
<keyword evidence="7 21" id="KW-0820">tRNA-binding</keyword>
<evidence type="ECO:0000256" key="19">
    <source>
        <dbReference type="ARBA" id="ARBA00047209"/>
    </source>
</evidence>
<dbReference type="SUPFAM" id="SSF55681">
    <property type="entry name" value="Class II aaRS and biotin synthetases"/>
    <property type="match status" value="1"/>
</dbReference>
<dbReference type="InterPro" id="IPR012947">
    <property type="entry name" value="tRNA_SAD"/>
</dbReference>
<keyword evidence="24" id="KW-1185">Reference proteome</keyword>
<evidence type="ECO:0000256" key="7">
    <source>
        <dbReference type="ARBA" id="ARBA00022555"/>
    </source>
</evidence>
<keyword evidence="10 21" id="KW-0547">Nucleotide-binding</keyword>
<dbReference type="Gene3D" id="3.30.980.10">
    <property type="entry name" value="Threonyl-trna Synthetase, Chain A, domain 2"/>
    <property type="match status" value="1"/>
</dbReference>
<dbReference type="FunFam" id="3.30.930.10:FF:000011">
    <property type="entry name" value="Alanine--tRNA ligase, cytoplasmic"/>
    <property type="match status" value="1"/>
</dbReference>
<name>A0A9J7YV94_CYPCA</name>
<evidence type="ECO:0000256" key="14">
    <source>
        <dbReference type="ARBA" id="ARBA00022884"/>
    </source>
</evidence>
<dbReference type="Pfam" id="PF01411">
    <property type="entry name" value="tRNA-synt_2c"/>
    <property type="match status" value="2"/>
</dbReference>
<dbReference type="PRINTS" id="PR00980">
    <property type="entry name" value="TRNASYNTHALA"/>
</dbReference>
<evidence type="ECO:0000256" key="12">
    <source>
        <dbReference type="ARBA" id="ARBA00022840"/>
    </source>
</evidence>
<feature type="binding site" evidence="21">
    <location>
        <position position="567"/>
    </location>
    <ligand>
        <name>Zn(2+)</name>
        <dbReference type="ChEBI" id="CHEBI:29105"/>
    </ligand>
</feature>
<keyword evidence="12 21" id="KW-0067">ATP-binding</keyword>
<feature type="domain" description="Threonyl/alanyl tRNA synthetase SAD" evidence="22">
    <location>
        <begin position="656"/>
        <end position="715"/>
    </location>
</feature>
<dbReference type="PANTHER" id="PTHR11777">
    <property type="entry name" value="ALANYL-TRNA SYNTHETASE"/>
    <property type="match status" value="1"/>
</dbReference>
<dbReference type="HAMAP" id="MF_00036_B">
    <property type="entry name" value="Ala_tRNA_synth_B"/>
    <property type="match status" value="1"/>
</dbReference>
<reference evidence="23" key="2">
    <citation type="submission" date="2025-09" db="UniProtKB">
        <authorList>
            <consortium name="Ensembl"/>
        </authorList>
    </citation>
    <scope>IDENTIFICATION</scope>
</reference>
<comment type="domain">
    <text evidence="21">Consists of three domains; the N-terminal catalytic domain, the editing domain and the C-terminal C-Ala domain. The editing domain removes incorrectly charged amino acids, while the C-Ala domain, along with tRNA(Ala), serves as a bridge to cooperatively bring together the editing and aminoacylation centers thus stimulating deacylation of misacylated tRNAs.</text>
</comment>
<dbReference type="FunFam" id="2.40.30.130:FF:000002">
    <property type="entry name" value="alanine--tRNA ligase, cytoplasmic"/>
    <property type="match status" value="1"/>
</dbReference>
<evidence type="ECO:0000256" key="15">
    <source>
        <dbReference type="ARBA" id="ARBA00022917"/>
    </source>
</evidence>
<dbReference type="InterPro" id="IPR002318">
    <property type="entry name" value="Ala-tRNA-lgiase_IIc"/>
</dbReference>
<dbReference type="Pfam" id="PF07973">
    <property type="entry name" value="tRNA_SAD"/>
    <property type="match status" value="1"/>
</dbReference>
<dbReference type="InterPro" id="IPR003156">
    <property type="entry name" value="DHHA1_dom"/>
</dbReference>
<keyword evidence="11 21" id="KW-0862">Zinc</keyword>
<evidence type="ECO:0000256" key="13">
    <source>
        <dbReference type="ARBA" id="ARBA00022843"/>
    </source>
</evidence>
<dbReference type="InterPro" id="IPR018163">
    <property type="entry name" value="Thr/Ala-tRNA-synth_IIc_edit"/>
</dbReference>
<dbReference type="InterPro" id="IPR045864">
    <property type="entry name" value="aa-tRNA-synth_II/BPL/LPL"/>
</dbReference>
<dbReference type="SUPFAM" id="SSF101353">
    <property type="entry name" value="Putative anticodon-binding domain of alanyl-tRNA synthetase (AlaRS)"/>
    <property type="match status" value="1"/>
</dbReference>
<evidence type="ECO:0000256" key="16">
    <source>
        <dbReference type="ARBA" id="ARBA00022990"/>
    </source>
</evidence>
<accession>A0A9J7YV94</accession>
<evidence type="ECO:0000256" key="4">
    <source>
        <dbReference type="ARBA" id="ARBA00022481"/>
    </source>
</evidence>
<dbReference type="GO" id="GO:0006419">
    <property type="term" value="P:alanyl-tRNA aminoacylation"/>
    <property type="evidence" value="ECO:0007669"/>
    <property type="project" value="InterPro"/>
</dbReference>
<dbReference type="GO" id="GO:0005739">
    <property type="term" value="C:mitochondrion"/>
    <property type="evidence" value="ECO:0007669"/>
    <property type="project" value="TreeGrafter"/>
</dbReference>
<evidence type="ECO:0000256" key="6">
    <source>
        <dbReference type="ARBA" id="ARBA00022553"/>
    </source>
</evidence>
<reference evidence="23" key="1">
    <citation type="submission" date="2025-08" db="UniProtKB">
        <authorList>
            <consortium name="Ensembl"/>
        </authorList>
    </citation>
    <scope>IDENTIFICATION</scope>
</reference>
<evidence type="ECO:0000256" key="18">
    <source>
        <dbReference type="ARBA" id="ARBA00023242"/>
    </source>
</evidence>
<dbReference type="CDD" id="cd00673">
    <property type="entry name" value="AlaRS_core"/>
    <property type="match status" value="1"/>
</dbReference>
<dbReference type="InterPro" id="IPR009000">
    <property type="entry name" value="Transl_B-barrel_sf"/>
</dbReference>
<feature type="binding site" evidence="21">
    <location>
        <position position="571"/>
    </location>
    <ligand>
        <name>Zn(2+)</name>
        <dbReference type="ChEBI" id="CHEBI:29105"/>
    </ligand>
</feature>
<dbReference type="SUPFAM" id="SSF55186">
    <property type="entry name" value="ThrRS/AlaRS common domain"/>
    <property type="match status" value="1"/>
</dbReference>
<dbReference type="GeneTree" id="ENSGT00940000157335"/>
<dbReference type="Ensembl" id="ENSCCRT00000173506.1">
    <property type="protein sequence ID" value="ENSCCRP00000123016.1"/>
    <property type="gene ID" value="ENSCCRG00000004748.2"/>
</dbReference>
<keyword evidence="4" id="KW-0488">Methylation</keyword>
<dbReference type="PANTHER" id="PTHR11777:SF36">
    <property type="entry name" value="ALANINE--TRNA LIGASE, CYTOPLASMIC"/>
    <property type="match status" value="1"/>
</dbReference>
<evidence type="ECO:0000256" key="10">
    <source>
        <dbReference type="ARBA" id="ARBA00022741"/>
    </source>
</evidence>
<dbReference type="InterPro" id="IPR023033">
    <property type="entry name" value="Ala_tRNA_ligase_euk/bac"/>
</dbReference>
<comment type="catalytic activity">
    <reaction evidence="20 21">
        <text>tRNA(Ala) + L-alanine + ATP = L-alanyl-tRNA(Ala) + AMP + diphosphate</text>
        <dbReference type="Rhea" id="RHEA:12540"/>
        <dbReference type="Rhea" id="RHEA-COMP:9657"/>
        <dbReference type="Rhea" id="RHEA-COMP:9923"/>
        <dbReference type="ChEBI" id="CHEBI:30616"/>
        <dbReference type="ChEBI" id="CHEBI:33019"/>
        <dbReference type="ChEBI" id="CHEBI:57972"/>
        <dbReference type="ChEBI" id="CHEBI:78442"/>
        <dbReference type="ChEBI" id="CHEBI:78497"/>
        <dbReference type="ChEBI" id="CHEBI:456215"/>
        <dbReference type="EC" id="6.1.1.7"/>
    </reaction>
</comment>
<evidence type="ECO:0000256" key="20">
    <source>
        <dbReference type="ARBA" id="ARBA00048300"/>
    </source>
</evidence>
<dbReference type="FunFam" id="3.10.310.40:FF:000002">
    <property type="entry name" value="alanine--tRNA ligase, cytoplasmic"/>
    <property type="match status" value="1"/>
</dbReference>
<evidence type="ECO:0000256" key="11">
    <source>
        <dbReference type="ARBA" id="ARBA00022833"/>
    </source>
</evidence>
<comment type="function">
    <text evidence="21">Catalyzes the attachment of alanine to tRNA(Ala) in a two-step reaction: alanine is first activated by ATP to form Ala-AMP and then transferred to the acceptor end of tRNA(Ala). Also edits incorrectly charged tRNA(Ala) via its editing domain.</text>
</comment>
<keyword evidence="8 21" id="KW-0436">Ligase</keyword>
<dbReference type="SUPFAM" id="SSF50447">
    <property type="entry name" value="Translation proteins"/>
    <property type="match status" value="1"/>
</dbReference>
<proteinExistence type="inferred from homology"/>
<dbReference type="EC" id="6.1.1.7" evidence="2"/>
<evidence type="ECO:0000256" key="8">
    <source>
        <dbReference type="ARBA" id="ARBA00022598"/>
    </source>
</evidence>
<dbReference type="AlphaFoldDB" id="A0A9J7YV94"/>
<dbReference type="InterPro" id="IPR018162">
    <property type="entry name" value="Ala-tRNA-ligase_IIc_anticod-bd"/>
</dbReference>
<evidence type="ECO:0000256" key="2">
    <source>
        <dbReference type="ARBA" id="ARBA00013168"/>
    </source>
</evidence>
<dbReference type="GO" id="GO:0000049">
    <property type="term" value="F:tRNA binding"/>
    <property type="evidence" value="ECO:0007669"/>
    <property type="project" value="UniProtKB-KW"/>
</dbReference>
<evidence type="ECO:0000313" key="24">
    <source>
        <dbReference type="Proteomes" id="UP001108240"/>
    </source>
</evidence>
<keyword evidence="18" id="KW-0539">Nucleus</keyword>
<dbReference type="GO" id="GO:0008270">
    <property type="term" value="F:zinc ion binding"/>
    <property type="evidence" value="ECO:0007669"/>
    <property type="project" value="UniProtKB-UniRule"/>
</dbReference>
<organism evidence="23 24">
    <name type="scientific">Cyprinus carpio carpio</name>
    <dbReference type="NCBI Taxonomy" id="630221"/>
    <lineage>
        <taxon>Eukaryota</taxon>
        <taxon>Metazoa</taxon>
        <taxon>Chordata</taxon>
        <taxon>Craniata</taxon>
        <taxon>Vertebrata</taxon>
        <taxon>Euteleostomi</taxon>
        <taxon>Actinopterygii</taxon>
        <taxon>Neopterygii</taxon>
        <taxon>Teleostei</taxon>
        <taxon>Ostariophysi</taxon>
        <taxon>Cypriniformes</taxon>
        <taxon>Cyprinidae</taxon>
        <taxon>Cyprininae</taxon>
        <taxon>Cyprinus</taxon>
    </lineage>
</organism>
<keyword evidence="13" id="KW-0832">Ubl conjugation</keyword>
<evidence type="ECO:0000256" key="17">
    <source>
        <dbReference type="ARBA" id="ARBA00023146"/>
    </source>
</evidence>
<gene>
    <name evidence="21" type="primary">AARS</name>
</gene>
<protein>
    <recommendedName>
        <fullName evidence="3">Alanine--tRNA ligase</fullName>
        <ecNumber evidence="2">6.1.1.7</ecNumber>
    </recommendedName>
    <alternativeName>
        <fullName evidence="19">Protein lactyltransferase AARS1</fullName>
    </alternativeName>
</protein>
<evidence type="ECO:0000256" key="3">
    <source>
        <dbReference type="ARBA" id="ARBA00017959"/>
    </source>
</evidence>
<keyword evidence="16" id="KW-0007">Acetylation</keyword>
<dbReference type="Gene3D" id="3.30.930.10">
    <property type="entry name" value="Bira Bifunctional Protein, Domain 2"/>
    <property type="match status" value="1"/>
</dbReference>
<dbReference type="Pfam" id="PF02272">
    <property type="entry name" value="DHHA1"/>
    <property type="match status" value="1"/>
</dbReference>
<dbReference type="Gene3D" id="2.40.30.130">
    <property type="match status" value="1"/>
</dbReference>
<sequence>MDSSLTAAQIREKFIDFFRRHEHQYVHSSSTIPLDDPTLLFANAGMNQFKPIFLNTIDPSHPMARLHRAANTQKCIRAGGKHNDLDDVGKDVYHHTFFEMLGSWSFGDYFKHLACKMALELLTKEFGIPIGRLYVTYFGGHADAGLEPDLECKQIWLDLGMEESRILPGSMKDNFWEMGDTGPCGPCSEIHYDRIGGRDAAHLVNMDDPNVLEIWNLVFIQFNREQVPGHTQEKLVQKTKMVLTWHTVSWLITPAPLPLPCLMAAGLTTQSMYVYVTLFLCCSYVLRRILRRAVRYSHEKLGAHKGFFASLVDVVVESLGDAFPELRKDPDMVKDIINEEEEQFLKTLSRGRRILDRKIQSLGDSKTIPGDTAWLLYDTYGFPLDLTALIAEERGMGVDMQAFEDEKKAAQLKSQGKGSGDEDHIMLDIYAIEELRNKGVAATDDSPKYKYTSNDNGNYEFEQAVGTVLALRRERAFVDEVTTGQECGVLLDKTSFYAEQGGQSFDEGYMLRENDSAEDRMEFTVKNTQVRGGYVLHIGTVYGTLKVGDRLTLHVDEARRRPIMSNHTATHILNFALRSVLGEADQRGSLVAPDRLRFDFTAKGAMSTDEVRRTEENASTMIRDAKPVYALDAPLAAAKAIQGLRAVFDETYPDPVRVVSIGVPVEELLADPNSPAGSLTSIEFCGGTHLQNSGHAAPFVIVSEEAIAKGIRRIVAVTGAEAQKAQRKADALKLELDAMAEKVKAQNTPNKDIQKEIADMTEALGTAVISQWRKDEMRDSLKGLKKIMDDLDRASKADVQKRVLEKTKEIIESNPNKPLIVMEMENGASAKALNESLKLLKTNSPQTAAMLFAVDNDAGKIICLCQVPQDVANRGLKASEWVQEVCPLLDGKGGGKDMSAQATGRNTHCIQEALQLANEFARLKLGEN</sequence>
<dbReference type="InterPro" id="IPR018164">
    <property type="entry name" value="Ala-tRNA-synth_IIc_N"/>
</dbReference>
<dbReference type="GO" id="GO:0005524">
    <property type="term" value="F:ATP binding"/>
    <property type="evidence" value="ECO:0007669"/>
    <property type="project" value="UniProtKB-UniRule"/>
</dbReference>
<keyword evidence="9 21" id="KW-0479">Metal-binding</keyword>
<dbReference type="InterPro" id="IPR050058">
    <property type="entry name" value="Ala-tRNA_ligase"/>
</dbReference>